<reference evidence="10" key="1">
    <citation type="journal article" date="2022" name="bioRxiv">
        <title>Unlocking the hidden genetic diversity of varicosaviruses, the neglected plant rhabdoviruses.</title>
        <authorList>
            <person name="Bejerman N."/>
            <person name="Dietzgen R.G."/>
            <person name="Debat H."/>
        </authorList>
    </citation>
    <scope>NUCLEOTIDE SEQUENCE</scope>
</reference>
<evidence type="ECO:0000313" key="10">
    <source>
        <dbReference type="EMBL" id="DAZ90723.1"/>
    </source>
</evidence>
<proteinExistence type="inferred from homology"/>
<dbReference type="GO" id="GO:0019013">
    <property type="term" value="C:viral nucleocapsid"/>
    <property type="evidence" value="ECO:0007669"/>
    <property type="project" value="UniProtKB-UniRule"/>
</dbReference>
<dbReference type="InterPro" id="IPR004902">
    <property type="entry name" value="Rhabdo_ncap_2"/>
</dbReference>
<dbReference type="GO" id="GO:0003723">
    <property type="term" value="F:RNA binding"/>
    <property type="evidence" value="ECO:0007669"/>
    <property type="project" value="UniProtKB-UniRule"/>
</dbReference>
<keyword evidence="7 9" id="KW-0687">Ribonucleoprotein</keyword>
<organism evidence="10">
    <name type="scientific">Guizotia virus 1</name>
    <dbReference type="NCBI Taxonomy" id="2977969"/>
    <lineage>
        <taxon>Viruses</taxon>
        <taxon>Riboviria</taxon>
        <taxon>Orthornavirae</taxon>
        <taxon>Negarnaviricota</taxon>
        <taxon>Haploviricotina</taxon>
        <taxon>Monjiviricetes</taxon>
        <taxon>Mononegavirales</taxon>
        <taxon>Rhabdoviridae</taxon>
        <taxon>Betarhabdovirinae</taxon>
        <taxon>Varicosavirus</taxon>
        <taxon>Varicosavirus guizotiae</taxon>
    </lineage>
</organism>
<protein>
    <recommendedName>
        <fullName evidence="1 9">Nucleoprotein</fullName>
        <shortName evidence="9">NP</shortName>
        <shortName evidence="9">Protein N</shortName>
    </recommendedName>
    <alternativeName>
        <fullName evidence="8 9">Nucleocapsid protein</fullName>
    </alternativeName>
</protein>
<evidence type="ECO:0000256" key="7">
    <source>
        <dbReference type="ARBA" id="ARBA00023274"/>
    </source>
</evidence>
<keyword evidence="5 9" id="KW-0694">RNA-binding</keyword>
<comment type="similarity">
    <text evidence="9">Belongs to the nucleorhabdovirus nucleocapsid protein family.</text>
</comment>
<keyword evidence="2 9" id="KW-1139">Helical capsid protein</keyword>
<comment type="subcellular location">
    <subcellularLocation>
        <location evidence="9">Virion</location>
    </subcellularLocation>
    <subcellularLocation>
        <location evidence="9">Host cytoplasm</location>
    </subcellularLocation>
</comment>
<keyword evidence="6 9" id="KW-0543">Viral nucleoprotein</keyword>
<dbReference type="GO" id="GO:1990904">
    <property type="term" value="C:ribonucleoprotein complex"/>
    <property type="evidence" value="ECO:0007669"/>
    <property type="project" value="UniProtKB-UniRule"/>
</dbReference>
<evidence type="ECO:0000256" key="9">
    <source>
        <dbReference type="RuleBase" id="RU369108"/>
    </source>
</evidence>
<evidence type="ECO:0000256" key="5">
    <source>
        <dbReference type="ARBA" id="ARBA00022884"/>
    </source>
</evidence>
<evidence type="ECO:0000256" key="2">
    <source>
        <dbReference type="ARBA" id="ARBA00022497"/>
    </source>
</evidence>
<dbReference type="GO" id="GO:0030430">
    <property type="term" value="C:host cell cytoplasm"/>
    <property type="evidence" value="ECO:0007669"/>
    <property type="project" value="UniProtKB-SubCell"/>
</dbReference>
<keyword evidence="9" id="KW-1035">Host cytoplasm</keyword>
<keyword evidence="3 9" id="KW-0167">Capsid protein</keyword>
<evidence type="ECO:0000256" key="1">
    <source>
        <dbReference type="ARBA" id="ARBA00014389"/>
    </source>
</evidence>
<comment type="function">
    <text evidence="9">Encapsidates the genome, protecting it from nucleases. The encapsidated genomic RNA is termed the nucleocapsid (NC) and serves as template for viral transcription and replication.</text>
</comment>
<accession>A0A9N7AB01</accession>
<evidence type="ECO:0000256" key="8">
    <source>
        <dbReference type="ARBA" id="ARBA00033344"/>
    </source>
</evidence>
<dbReference type="GO" id="GO:0019029">
    <property type="term" value="C:helical viral capsid"/>
    <property type="evidence" value="ECO:0007669"/>
    <property type="project" value="UniProtKB-UniRule"/>
</dbReference>
<evidence type="ECO:0000256" key="3">
    <source>
        <dbReference type="ARBA" id="ARBA00022561"/>
    </source>
</evidence>
<evidence type="ECO:0000256" key="6">
    <source>
        <dbReference type="ARBA" id="ARBA00023086"/>
    </source>
</evidence>
<keyword evidence="4 9" id="KW-0946">Virion</keyword>
<evidence type="ECO:0000256" key="4">
    <source>
        <dbReference type="ARBA" id="ARBA00022844"/>
    </source>
</evidence>
<dbReference type="Pfam" id="PF03216">
    <property type="entry name" value="Rhabdo_ncap_2"/>
    <property type="match status" value="1"/>
</dbReference>
<sequence>MSTYVPAIERLRQMNAAKARQENVQFPANNIPEVIPTRFAATNVSADYEFPPAIQAYLDAPIPRFVSNPKFRQYKDIVLTTKKVRKDFDDDCMLKKVAIRVPRLTSAGVCILGRSVIPCISSGFTPSAAAALFVLAYHLRAPRGVDYVYHGMEELMMEGDIDCDALSDKPLTQMGAHIDHPPLADENLEAAAYAFIATSLFRVFTKSPANYVLAWDHIKNGFTRFYGEPFPLVLRAPLETVIRGLADWFTMEVRAKHTLFRFLYIGNGDNTYAGIQRFLFELQLAYTGMHIVSMFSDLCLILNIDTSVILTLINIPEFCRQVDSLCAILDMMATGKRENERMMWKYGRLFDEELMSDLQTKSCPKLVLIFGEALKNEHPDDYKGVDKIAQLSGLSNRMKIQCRAIGLKMVQMIRENNSMDVEEQQRILFGQLLT</sequence>
<dbReference type="EMBL" id="BK061771">
    <property type="protein sequence ID" value="DAZ90723.1"/>
    <property type="molecule type" value="Viral_cRNA"/>
</dbReference>
<comment type="subunit">
    <text evidence="9">Homomultimerizes to form the nucleocapsid. Binds to viral genomic RNA.</text>
</comment>
<name>A0A9N7AB01_9RHAB</name>